<keyword evidence="2" id="KW-0472">Membrane</keyword>
<dbReference type="RefSeq" id="WP_166292589.1">
    <property type="nucleotide sequence ID" value="NZ_CP049863.1"/>
</dbReference>
<dbReference type="AlphaFoldDB" id="A0A6G7XIE9"/>
<accession>A0A6G7XIE9</accession>
<reference evidence="3 4" key="1">
    <citation type="submission" date="2020-03" db="EMBL/GenBank/DDBJ databases">
        <title>Leucobacter sp. nov., isolated from beetles.</title>
        <authorList>
            <person name="Hyun D.-W."/>
            <person name="Bae J.-W."/>
        </authorList>
    </citation>
    <scope>NUCLEOTIDE SEQUENCE [LARGE SCALE GENOMIC DNA]</scope>
    <source>
        <strain evidence="3 4">HDW9C</strain>
    </source>
</reference>
<sequence length="140" mass="13920">MSENLPDNNQPVQPAQPVPPAQPAPAAPGVPAAPAYNAAPAAVPGKTLGIVGLILAFIMPLIGLILSIVAMVQSRKAGAKNIPALIGIIVGAIATIGWIIAIIAIIGLASAGIDAAQQCLDGATSVMVAGNEVLCSEINY</sequence>
<keyword evidence="2" id="KW-1133">Transmembrane helix</keyword>
<organism evidence="3 4">
    <name type="scientific">Leucobacter viscericola</name>
    <dbReference type="NCBI Taxonomy" id="2714935"/>
    <lineage>
        <taxon>Bacteria</taxon>
        <taxon>Bacillati</taxon>
        <taxon>Actinomycetota</taxon>
        <taxon>Actinomycetes</taxon>
        <taxon>Micrococcales</taxon>
        <taxon>Microbacteriaceae</taxon>
        <taxon>Leucobacter</taxon>
    </lineage>
</organism>
<evidence type="ECO:0000256" key="1">
    <source>
        <dbReference type="SAM" id="MobiDB-lite"/>
    </source>
</evidence>
<feature type="transmembrane region" description="Helical" evidence="2">
    <location>
        <begin position="50"/>
        <end position="72"/>
    </location>
</feature>
<evidence type="ECO:0000313" key="4">
    <source>
        <dbReference type="Proteomes" id="UP000502677"/>
    </source>
</evidence>
<keyword evidence="4" id="KW-1185">Reference proteome</keyword>
<gene>
    <name evidence="3" type="ORF">G7068_14385</name>
</gene>
<dbReference type="Proteomes" id="UP000502677">
    <property type="component" value="Chromosome"/>
</dbReference>
<feature type="compositionally biased region" description="Pro residues" evidence="1">
    <location>
        <begin position="14"/>
        <end position="26"/>
    </location>
</feature>
<feature type="transmembrane region" description="Helical" evidence="2">
    <location>
        <begin position="84"/>
        <end position="109"/>
    </location>
</feature>
<proteinExistence type="predicted"/>
<evidence type="ECO:0000313" key="3">
    <source>
        <dbReference type="EMBL" id="QIK64256.1"/>
    </source>
</evidence>
<feature type="region of interest" description="Disordered" evidence="1">
    <location>
        <begin position="1"/>
        <end position="26"/>
    </location>
</feature>
<evidence type="ECO:0000256" key="2">
    <source>
        <dbReference type="SAM" id="Phobius"/>
    </source>
</evidence>
<name>A0A6G7XIE9_9MICO</name>
<dbReference type="EMBL" id="CP049863">
    <property type="protein sequence ID" value="QIK64256.1"/>
    <property type="molecule type" value="Genomic_DNA"/>
</dbReference>
<dbReference type="KEGG" id="lvi:G7068_14385"/>
<keyword evidence="2" id="KW-0812">Transmembrane</keyword>
<protein>
    <submittedName>
        <fullName evidence="3">DUF4190 domain-containing protein</fullName>
    </submittedName>
</protein>